<evidence type="ECO:0000313" key="2">
    <source>
        <dbReference type="Proteomes" id="UP000193926"/>
    </source>
</evidence>
<evidence type="ECO:0000313" key="1">
    <source>
        <dbReference type="EMBL" id="OSQ48197.1"/>
    </source>
</evidence>
<dbReference type="RefSeq" id="WP_085639496.1">
    <property type="nucleotide sequence ID" value="NZ_JFKC01000017.1"/>
</dbReference>
<dbReference type="Gene3D" id="3.60.21.10">
    <property type="match status" value="1"/>
</dbReference>
<comment type="caution">
    <text evidence="1">The sequence shown here is derived from an EMBL/GenBank/DDBJ whole genome shotgun (WGS) entry which is preliminary data.</text>
</comment>
<accession>A0A1X4NID0</accession>
<dbReference type="PANTHER" id="PTHR39323:SF1">
    <property type="entry name" value="BLR1149 PROTEIN"/>
    <property type="match status" value="1"/>
</dbReference>
<organism evidence="1 2">
    <name type="scientific">Marivita geojedonensis</name>
    <dbReference type="NCBI Taxonomy" id="1123756"/>
    <lineage>
        <taxon>Bacteria</taxon>
        <taxon>Pseudomonadati</taxon>
        <taxon>Pseudomonadota</taxon>
        <taxon>Alphaproteobacteria</taxon>
        <taxon>Rhodobacterales</taxon>
        <taxon>Roseobacteraceae</taxon>
        <taxon>Marivita</taxon>
    </lineage>
</organism>
<proteinExistence type="predicted"/>
<reference evidence="1 2" key="1">
    <citation type="submission" date="2014-03" db="EMBL/GenBank/DDBJ databases">
        <title>The draft genome sequence of Marivita geojedonensis KCTC 23882.</title>
        <authorList>
            <person name="Lai Q."/>
            <person name="Shao Z."/>
        </authorList>
    </citation>
    <scope>NUCLEOTIDE SEQUENCE [LARGE SCALE GENOMIC DNA]</scope>
    <source>
        <strain evidence="1 2">DPG-138</strain>
    </source>
</reference>
<dbReference type="PANTHER" id="PTHR39323">
    <property type="entry name" value="BLR1149 PROTEIN"/>
    <property type="match status" value="1"/>
</dbReference>
<dbReference type="AlphaFoldDB" id="A0A1X4NID0"/>
<dbReference type="EMBL" id="JFKC01000017">
    <property type="protein sequence ID" value="OSQ48197.1"/>
    <property type="molecule type" value="Genomic_DNA"/>
</dbReference>
<sequence length="226" mass="24355">MNALEFSFRSEILHALPTGALFWPAQRLLVVSDLHLGKSARAARFGGAQLPPYETTETLTRLATDLDATKARRVICLGDSFDAPTLQTALPEADLLTLTTLQAGLDWTWIEGNHDPGPVQLGGTHRYSLSIGALHFRHIAETTPTPGEVTGHYHPKATLSLRGRALTRPCFLFDDTRLILPAYGAFTGGLHCNDPALTRLMSPGAQAILTGTKPCKIPMPGLAPLS</sequence>
<dbReference type="STRING" id="1123756.MGEO_14860"/>
<dbReference type="NCBIfam" id="TIGR04123">
    <property type="entry name" value="P_estr_lig_assc"/>
    <property type="match status" value="1"/>
</dbReference>
<dbReference type="InterPro" id="IPR024173">
    <property type="entry name" value="Pesterase_MJ0037-like"/>
</dbReference>
<dbReference type="Proteomes" id="UP000193926">
    <property type="component" value="Unassembled WGS sequence"/>
</dbReference>
<gene>
    <name evidence="1" type="ORF">MGEO_14860</name>
</gene>
<dbReference type="PIRSF" id="PIRSF000887">
    <property type="entry name" value="Pesterase_MJ0037"/>
    <property type="match status" value="1"/>
</dbReference>
<dbReference type="OrthoDB" id="9795838at2"/>
<name>A0A1X4NID0_9RHOB</name>
<protein>
    <submittedName>
        <fullName evidence="1">Metallophosphoesterase</fullName>
    </submittedName>
</protein>
<keyword evidence="2" id="KW-1185">Reference proteome</keyword>
<dbReference type="SUPFAM" id="SSF56300">
    <property type="entry name" value="Metallo-dependent phosphatases"/>
    <property type="match status" value="1"/>
</dbReference>
<dbReference type="InterPro" id="IPR026336">
    <property type="entry name" value="PdeM-like"/>
</dbReference>
<dbReference type="InterPro" id="IPR029052">
    <property type="entry name" value="Metallo-depent_PP-like"/>
</dbReference>